<dbReference type="PANTHER" id="PTHR13887">
    <property type="entry name" value="GLUTATHIONE S-TRANSFERASE KAPPA"/>
    <property type="match status" value="1"/>
</dbReference>
<protein>
    <submittedName>
        <fullName evidence="6">DsbA family protein</fullName>
    </submittedName>
</protein>
<evidence type="ECO:0000313" key="6">
    <source>
        <dbReference type="EMBL" id="MBH0113939.1"/>
    </source>
</evidence>
<dbReference type="SUPFAM" id="SSF52833">
    <property type="entry name" value="Thioredoxin-like"/>
    <property type="match status" value="1"/>
</dbReference>
<gene>
    <name evidence="6" type="ORF">I5E68_13410</name>
</gene>
<dbReference type="Gene3D" id="3.40.30.10">
    <property type="entry name" value="Glutaredoxin"/>
    <property type="match status" value="1"/>
</dbReference>
<dbReference type="RefSeq" id="WP_197164913.1">
    <property type="nucleotide sequence ID" value="NZ_JADZGI010000002.1"/>
</dbReference>
<evidence type="ECO:0000256" key="1">
    <source>
        <dbReference type="ARBA" id="ARBA00022729"/>
    </source>
</evidence>
<dbReference type="PANTHER" id="PTHR13887:SF14">
    <property type="entry name" value="DISULFIDE BOND FORMATION PROTEIN D"/>
    <property type="match status" value="1"/>
</dbReference>
<keyword evidence="4" id="KW-0676">Redox-active center</keyword>
<proteinExistence type="predicted"/>
<evidence type="ECO:0000313" key="7">
    <source>
        <dbReference type="Proteomes" id="UP000617634"/>
    </source>
</evidence>
<evidence type="ECO:0000259" key="5">
    <source>
        <dbReference type="PROSITE" id="PS51352"/>
    </source>
</evidence>
<dbReference type="CDD" id="cd03023">
    <property type="entry name" value="DsbA_Com1_like"/>
    <property type="match status" value="1"/>
</dbReference>
<dbReference type="InterPro" id="IPR013766">
    <property type="entry name" value="Thioredoxin_domain"/>
</dbReference>
<name>A0A931HEK7_9SPHN</name>
<keyword evidence="3" id="KW-1015">Disulfide bond</keyword>
<dbReference type="AlphaFoldDB" id="A0A931HEK7"/>
<evidence type="ECO:0000256" key="4">
    <source>
        <dbReference type="ARBA" id="ARBA00023284"/>
    </source>
</evidence>
<dbReference type="GO" id="GO:0016491">
    <property type="term" value="F:oxidoreductase activity"/>
    <property type="evidence" value="ECO:0007669"/>
    <property type="project" value="UniProtKB-KW"/>
</dbReference>
<accession>A0A931HEK7</accession>
<evidence type="ECO:0000256" key="3">
    <source>
        <dbReference type="ARBA" id="ARBA00023157"/>
    </source>
</evidence>
<dbReference type="PROSITE" id="PS51352">
    <property type="entry name" value="THIOREDOXIN_2"/>
    <property type="match status" value="1"/>
</dbReference>
<sequence>MITFARRKRDTGNSAPIIVRAISMILGLSVLALVLPFPSEAKAQASEGASARAQIQNDPVAPRRGARKGDVVLVLFSDYQCPYCRRLHPMLEQLLKEDPKVTVVYRDWPILSQGSVDAAKAAIAANYQGKHKAFDAALMQISGRIGTEDIRAAATRAGVDWKRLQSDLKLHKDDIEGLLGRNDLYATMLGLSGTPGMLVGPYLVPGVVDMAGLRKVVGMARARSGTTGD</sequence>
<keyword evidence="2" id="KW-0560">Oxidoreductase</keyword>
<keyword evidence="7" id="KW-1185">Reference proteome</keyword>
<dbReference type="Pfam" id="PF01323">
    <property type="entry name" value="DSBA"/>
    <property type="match status" value="1"/>
</dbReference>
<dbReference type="InterPro" id="IPR036249">
    <property type="entry name" value="Thioredoxin-like_sf"/>
</dbReference>
<comment type="caution">
    <text evidence="6">The sequence shown here is derived from an EMBL/GenBank/DDBJ whole genome shotgun (WGS) entry which is preliminary data.</text>
</comment>
<organism evidence="6 7">
    <name type="scientific">Novosphingobium aureum</name>
    <dbReference type="NCBI Taxonomy" id="2792964"/>
    <lineage>
        <taxon>Bacteria</taxon>
        <taxon>Pseudomonadati</taxon>
        <taxon>Pseudomonadota</taxon>
        <taxon>Alphaproteobacteria</taxon>
        <taxon>Sphingomonadales</taxon>
        <taxon>Sphingomonadaceae</taxon>
        <taxon>Novosphingobium</taxon>
    </lineage>
</organism>
<dbReference type="EMBL" id="JADZGI010000002">
    <property type="protein sequence ID" value="MBH0113939.1"/>
    <property type="molecule type" value="Genomic_DNA"/>
</dbReference>
<dbReference type="Proteomes" id="UP000617634">
    <property type="component" value="Unassembled WGS sequence"/>
</dbReference>
<keyword evidence="1" id="KW-0732">Signal</keyword>
<reference evidence="6" key="1">
    <citation type="submission" date="2020-11" db="EMBL/GenBank/DDBJ databases">
        <title>Novosphingobium aureum sp. nov., a marine bacterium isolated from sediment of a salt flat.</title>
        <authorList>
            <person name="Yoo Y."/>
            <person name="Kim J.-J."/>
        </authorList>
    </citation>
    <scope>NUCLEOTIDE SEQUENCE</scope>
    <source>
        <strain evidence="6">YJ-S2-02</strain>
    </source>
</reference>
<feature type="domain" description="Thioredoxin" evidence="5">
    <location>
        <begin position="31"/>
        <end position="222"/>
    </location>
</feature>
<dbReference type="InterPro" id="IPR001853">
    <property type="entry name" value="DSBA-like_thioredoxin_dom"/>
</dbReference>
<evidence type="ECO:0000256" key="2">
    <source>
        <dbReference type="ARBA" id="ARBA00023002"/>
    </source>
</evidence>